<dbReference type="Pfam" id="PF11740">
    <property type="entry name" value="KfrA_N"/>
    <property type="match status" value="1"/>
</dbReference>
<proteinExistence type="predicted"/>
<accession>A0ABT0EST3</accession>
<evidence type="ECO:0000259" key="2">
    <source>
        <dbReference type="Pfam" id="PF11740"/>
    </source>
</evidence>
<feature type="domain" description="KfrA N-terminal DNA-binding" evidence="2">
    <location>
        <begin position="8"/>
        <end position="115"/>
    </location>
</feature>
<organism evidence="3 4">
    <name type="scientific">Pseudomonas violetae</name>
    <dbReference type="NCBI Taxonomy" id="2915813"/>
    <lineage>
        <taxon>Bacteria</taxon>
        <taxon>Pseudomonadati</taxon>
        <taxon>Pseudomonadota</taxon>
        <taxon>Gammaproteobacteria</taxon>
        <taxon>Pseudomonadales</taxon>
        <taxon>Pseudomonadaceae</taxon>
        <taxon>Pseudomonas</taxon>
    </lineage>
</organism>
<evidence type="ECO:0000313" key="4">
    <source>
        <dbReference type="Proteomes" id="UP001299876"/>
    </source>
</evidence>
<keyword evidence="4" id="KW-1185">Reference proteome</keyword>
<sequence>MSRSVTSKEAVRAARQELLDRGDPITLRAVVKITGGSNTTVLKFMNEIEQEEKDLLGDDVRVQCALTDLVFKLHRQLQESAEARVAEGQEAAQKVLDAGKADLDELQRENEATNALLSETTRLLEEKSAALEDMAKQNAQANIDMALQAKSLRDLQTANDELRSQLTAVTDEAAKDKMHYDAYIKSAAEDRRMDKAANKDALDQLRGDLEKVRNQLTAESSDKAKTLSENLTLNRDNERLLGEVTRSAALVRELNSKLRDLELKLDQAGSREHTLDLARAGVEAQIDLLTRQLGDSTSARSTAEARIYALETQNLILETENLALISQSNSPDNAHPGDGKA</sequence>
<keyword evidence="3" id="KW-0238">DNA-binding</keyword>
<evidence type="ECO:0000313" key="3">
    <source>
        <dbReference type="EMBL" id="MCK1788796.1"/>
    </source>
</evidence>
<dbReference type="InterPro" id="IPR021104">
    <property type="entry name" value="KfrA_DNA-bd_N"/>
</dbReference>
<protein>
    <submittedName>
        <fullName evidence="3">DNA-binding protein</fullName>
    </submittedName>
</protein>
<gene>
    <name evidence="3" type="ORF">L9059_01035</name>
</gene>
<dbReference type="RefSeq" id="WP_247286020.1">
    <property type="nucleotide sequence ID" value="NZ_JAKNRW010000001.1"/>
</dbReference>
<comment type="caution">
    <text evidence="3">The sequence shown here is derived from an EMBL/GenBank/DDBJ whole genome shotgun (WGS) entry which is preliminary data.</text>
</comment>
<dbReference type="Proteomes" id="UP001299876">
    <property type="component" value="Unassembled WGS sequence"/>
</dbReference>
<feature type="coiled-coil region" evidence="1">
    <location>
        <begin position="89"/>
        <end position="222"/>
    </location>
</feature>
<name>A0ABT0EST3_9PSED</name>
<dbReference type="EMBL" id="JAKNRW010000001">
    <property type="protein sequence ID" value="MCK1788796.1"/>
    <property type="molecule type" value="Genomic_DNA"/>
</dbReference>
<keyword evidence="1" id="KW-0175">Coiled coil</keyword>
<reference evidence="3 4" key="1">
    <citation type="submission" date="2022-02" db="EMBL/GenBank/DDBJ databases">
        <title>Comparative genomics of the first Antarctic Pseudomonas spp. capable of biotransforming 2,4,6-Trinitrotoluene.</title>
        <authorList>
            <person name="Cabrera M.A."/>
            <person name="Marquez S.L."/>
            <person name="Perez-Donoso J.M."/>
        </authorList>
    </citation>
    <scope>NUCLEOTIDE SEQUENCE [LARGE SCALE GENOMIC DNA]</scope>
    <source>
        <strain evidence="3 4">TNT19</strain>
    </source>
</reference>
<evidence type="ECO:0000256" key="1">
    <source>
        <dbReference type="SAM" id="Coils"/>
    </source>
</evidence>
<dbReference type="GO" id="GO:0003677">
    <property type="term" value="F:DNA binding"/>
    <property type="evidence" value="ECO:0007669"/>
    <property type="project" value="UniProtKB-KW"/>
</dbReference>